<dbReference type="AlphaFoldDB" id="A0A811UCL2"/>
<feature type="non-terminal residue" evidence="1">
    <location>
        <position position="64"/>
    </location>
</feature>
<organism evidence="1 2">
    <name type="scientific">Ceratitis capitata</name>
    <name type="common">Mediterranean fruit fly</name>
    <name type="synonym">Tephritis capitata</name>
    <dbReference type="NCBI Taxonomy" id="7213"/>
    <lineage>
        <taxon>Eukaryota</taxon>
        <taxon>Metazoa</taxon>
        <taxon>Ecdysozoa</taxon>
        <taxon>Arthropoda</taxon>
        <taxon>Hexapoda</taxon>
        <taxon>Insecta</taxon>
        <taxon>Pterygota</taxon>
        <taxon>Neoptera</taxon>
        <taxon>Endopterygota</taxon>
        <taxon>Diptera</taxon>
        <taxon>Brachycera</taxon>
        <taxon>Muscomorpha</taxon>
        <taxon>Tephritoidea</taxon>
        <taxon>Tephritidae</taxon>
        <taxon>Ceratitis</taxon>
        <taxon>Ceratitis</taxon>
    </lineage>
</organism>
<reference evidence="1" key="1">
    <citation type="submission" date="2020-11" db="EMBL/GenBank/DDBJ databases">
        <authorList>
            <person name="Whitehead M."/>
        </authorList>
    </citation>
    <scope>NUCLEOTIDE SEQUENCE</scope>
    <source>
        <strain evidence="1">EGII</strain>
    </source>
</reference>
<protein>
    <submittedName>
        <fullName evidence="1">(Mediterranean fruit fly) hypothetical protein</fullName>
    </submittedName>
</protein>
<gene>
    <name evidence="1" type="ORF">CCAP1982_LOCUS3905</name>
</gene>
<dbReference type="EMBL" id="CAJHJT010000001">
    <property type="protein sequence ID" value="CAD6995185.1"/>
    <property type="molecule type" value="Genomic_DNA"/>
</dbReference>
<comment type="caution">
    <text evidence="1">The sequence shown here is derived from an EMBL/GenBank/DDBJ whole genome shotgun (WGS) entry which is preliminary data.</text>
</comment>
<dbReference type="Proteomes" id="UP000606786">
    <property type="component" value="Unassembled WGS sequence"/>
</dbReference>
<sequence length="64" mass="7317">MRALAETCTPSIPRYQKKKNCLQVPAVVIFAQQRALVRASQVIFTAVPLQRPLDYGRCKNPRFK</sequence>
<name>A0A811UCL2_CERCA</name>
<accession>A0A811UCL2</accession>
<evidence type="ECO:0000313" key="1">
    <source>
        <dbReference type="EMBL" id="CAD6995185.1"/>
    </source>
</evidence>
<proteinExistence type="predicted"/>
<evidence type="ECO:0000313" key="2">
    <source>
        <dbReference type="Proteomes" id="UP000606786"/>
    </source>
</evidence>
<keyword evidence="2" id="KW-1185">Reference proteome</keyword>